<accession>A0A7W8JXI3</accession>
<dbReference type="SUPFAM" id="SSF53756">
    <property type="entry name" value="UDP-Glycosyltransferase/glycogen phosphorylase"/>
    <property type="match status" value="1"/>
</dbReference>
<dbReference type="EMBL" id="JACHFL010000014">
    <property type="protein sequence ID" value="MBB5365047.1"/>
    <property type="molecule type" value="Genomic_DNA"/>
</dbReference>
<dbReference type="PANTHER" id="PTHR12526">
    <property type="entry name" value="GLYCOSYLTRANSFERASE"/>
    <property type="match status" value="1"/>
</dbReference>
<evidence type="ECO:0000313" key="4">
    <source>
        <dbReference type="Proteomes" id="UP000552709"/>
    </source>
</evidence>
<dbReference type="GO" id="GO:0016757">
    <property type="term" value="F:glycosyltransferase activity"/>
    <property type="evidence" value="ECO:0007669"/>
    <property type="project" value="UniProtKB-KW"/>
</dbReference>
<evidence type="ECO:0000256" key="1">
    <source>
        <dbReference type="ARBA" id="ARBA00022676"/>
    </source>
</evidence>
<evidence type="ECO:0000256" key="2">
    <source>
        <dbReference type="ARBA" id="ARBA00022679"/>
    </source>
</evidence>
<reference evidence="3 4" key="1">
    <citation type="submission" date="2020-08" db="EMBL/GenBank/DDBJ databases">
        <title>Genomic Encyclopedia of Type Strains, Phase IV (KMG-IV): sequencing the most valuable type-strain genomes for metagenomic binning, comparative biology and taxonomic classification.</title>
        <authorList>
            <person name="Goeker M."/>
        </authorList>
    </citation>
    <scope>NUCLEOTIDE SEQUENCE [LARGE SCALE GENOMIC DNA]</scope>
    <source>
        <strain evidence="3 4">DSM 27939</strain>
    </source>
</reference>
<protein>
    <submittedName>
        <fullName evidence="3">Glycosyltransferase involved in cell wall biosynthesis</fullName>
    </submittedName>
</protein>
<dbReference type="RefSeq" id="WP_184136192.1">
    <property type="nucleotide sequence ID" value="NZ_JACHFL010000014.1"/>
</dbReference>
<dbReference type="Pfam" id="PF13692">
    <property type="entry name" value="Glyco_trans_1_4"/>
    <property type="match status" value="1"/>
</dbReference>
<dbReference type="PANTHER" id="PTHR12526:SF510">
    <property type="entry name" value="D-INOSITOL 3-PHOSPHATE GLYCOSYLTRANSFERASE"/>
    <property type="match status" value="1"/>
</dbReference>
<evidence type="ECO:0000313" key="3">
    <source>
        <dbReference type="EMBL" id="MBB5365047.1"/>
    </source>
</evidence>
<keyword evidence="1" id="KW-0328">Glycosyltransferase</keyword>
<keyword evidence="2 3" id="KW-0808">Transferase</keyword>
<comment type="caution">
    <text evidence="3">The sequence shown here is derived from an EMBL/GenBank/DDBJ whole genome shotgun (WGS) entry which is preliminary data.</text>
</comment>
<dbReference type="Proteomes" id="UP000552709">
    <property type="component" value="Unassembled WGS sequence"/>
</dbReference>
<organism evidence="3 4">
    <name type="scientific">Deinococcus humi</name>
    <dbReference type="NCBI Taxonomy" id="662880"/>
    <lineage>
        <taxon>Bacteria</taxon>
        <taxon>Thermotogati</taxon>
        <taxon>Deinococcota</taxon>
        <taxon>Deinococci</taxon>
        <taxon>Deinococcales</taxon>
        <taxon>Deinococcaceae</taxon>
        <taxon>Deinococcus</taxon>
    </lineage>
</organism>
<keyword evidence="4" id="KW-1185">Reference proteome</keyword>
<gene>
    <name evidence="3" type="ORF">HNQ08_004164</name>
</gene>
<name>A0A7W8JXI3_9DEIO</name>
<dbReference type="CDD" id="cd03801">
    <property type="entry name" value="GT4_PimA-like"/>
    <property type="match status" value="1"/>
</dbReference>
<proteinExistence type="predicted"/>
<dbReference type="Gene3D" id="3.40.50.2000">
    <property type="entry name" value="Glycogen Phosphorylase B"/>
    <property type="match status" value="2"/>
</dbReference>
<dbReference type="AlphaFoldDB" id="A0A7W8JXI3"/>
<sequence length="393" mass="43008">MRVLVVHNFYQQAGGEDVVFRAETALLRRHGHDVQTFMVSNDVIGQTPRLRAAAQTLWNARMGQQIEHLVREHGSEIVHFHNTFPLLSPAVYGGARTAGAAVVQTLHNFRLLCANGLFFRDGHVCEDCLGQLPLSAVRHRCYRDSLSASTVVAAMQTVHHAAGTYRDGVDAYIALTEFARDKFIAGGLPAERIAVKPNFLEASPGPAAGDGGYALFAGRLVPEKGVETLLRAWATLGGTVPLKILGDGPLAPQVEAATRQLPGVSWLGQRDRAEVLQLMQEAAFLVLPSEWYEGFPMTLVEAWGVGLPVVGSELGALGALIEPGRTGLLFHPGDADDLAAQVLWLWNHTMERQQMRQLAHKTFQASYTPERNHEQLMAIYAGALEHFDSTAWR</sequence>